<dbReference type="AlphaFoldDB" id="A0A840PJU4"/>
<dbReference type="GO" id="GO:0016491">
    <property type="term" value="F:oxidoreductase activity"/>
    <property type="evidence" value="ECO:0007669"/>
    <property type="project" value="UniProtKB-KW"/>
</dbReference>
<name>A0A840PJU4_9ACTN</name>
<keyword evidence="3" id="KW-0520">NAD</keyword>
<evidence type="ECO:0000256" key="1">
    <source>
        <dbReference type="ARBA" id="ARBA00006484"/>
    </source>
</evidence>
<reference evidence="5 6" key="1">
    <citation type="submission" date="2020-08" db="EMBL/GenBank/DDBJ databases">
        <title>Genomic Encyclopedia of Type Strains, Phase IV (KMG-IV): sequencing the most valuable type-strain genomes for metagenomic binning, comparative biology and taxonomic classification.</title>
        <authorList>
            <person name="Goeker M."/>
        </authorList>
    </citation>
    <scope>NUCLEOTIDE SEQUENCE [LARGE SCALE GENOMIC DNA]</scope>
    <source>
        <strain evidence="5 6">DSM 45615</strain>
    </source>
</reference>
<dbReference type="InterPro" id="IPR002347">
    <property type="entry name" value="SDR_fam"/>
</dbReference>
<evidence type="ECO:0000259" key="4">
    <source>
        <dbReference type="SMART" id="SM00822"/>
    </source>
</evidence>
<dbReference type="PRINTS" id="PR00081">
    <property type="entry name" value="GDHRDH"/>
</dbReference>
<evidence type="ECO:0000313" key="5">
    <source>
        <dbReference type="EMBL" id="MBB5137347.1"/>
    </source>
</evidence>
<dbReference type="SUPFAM" id="SSF51735">
    <property type="entry name" value="NAD(P)-binding Rossmann-fold domains"/>
    <property type="match status" value="1"/>
</dbReference>
<protein>
    <submittedName>
        <fullName evidence="5">SDR family mycofactocin-dependent oxidoreductase</fullName>
    </submittedName>
</protein>
<feature type="domain" description="Ketoreductase" evidence="4">
    <location>
        <begin position="7"/>
        <end position="202"/>
    </location>
</feature>
<dbReference type="NCBIfam" id="TIGR04504">
    <property type="entry name" value="SDR_subfam_2"/>
    <property type="match status" value="1"/>
</dbReference>
<dbReference type="NCBIfam" id="NF040491">
    <property type="entry name" value="SDR_subfam_4"/>
    <property type="match status" value="1"/>
</dbReference>
<sequence>MADVSGRVALVTGAARGIGAATVRALCAQGYRVVAVDSCAGDGPDRPPGVAYPLATVADLKSLAAEHPDTIVPYVADVRDREALAEAAAAAVDRFGRLDAAVAAAAVIAGGLPLWETPPEHLDTLWQVDVAGVWHTAAVCVPHMLAGPEPGGCRFVAVASAAATHGLFRLAAYNAAKHAVAGLVRGLAADLVGTGVTAAAVSPGSTRTDMLTATAGVYGLDDTEEFAGSQLLRRLIEPAEIAEVIAFCCSPAGAVVNGSVVSADGGFTP</sequence>
<keyword evidence="2" id="KW-0560">Oxidoreductase</keyword>
<dbReference type="EMBL" id="JACHGN010000017">
    <property type="protein sequence ID" value="MBB5137347.1"/>
    <property type="molecule type" value="Genomic_DNA"/>
</dbReference>
<dbReference type="InterPro" id="IPR020904">
    <property type="entry name" value="Sc_DH/Rdtase_CS"/>
</dbReference>
<dbReference type="Proteomes" id="UP000578449">
    <property type="component" value="Unassembled WGS sequence"/>
</dbReference>
<dbReference type="Pfam" id="PF13561">
    <property type="entry name" value="adh_short_C2"/>
    <property type="match status" value="1"/>
</dbReference>
<evidence type="ECO:0000256" key="3">
    <source>
        <dbReference type="ARBA" id="ARBA00023027"/>
    </source>
</evidence>
<dbReference type="CDD" id="cd05233">
    <property type="entry name" value="SDR_c"/>
    <property type="match status" value="1"/>
</dbReference>
<dbReference type="Gene3D" id="3.40.50.720">
    <property type="entry name" value="NAD(P)-binding Rossmann-like Domain"/>
    <property type="match status" value="1"/>
</dbReference>
<dbReference type="FunFam" id="3.40.50.720:FF:000084">
    <property type="entry name" value="Short-chain dehydrogenase reductase"/>
    <property type="match status" value="1"/>
</dbReference>
<accession>A0A840PJU4</accession>
<evidence type="ECO:0000256" key="2">
    <source>
        <dbReference type="ARBA" id="ARBA00023002"/>
    </source>
</evidence>
<dbReference type="PROSITE" id="PS00061">
    <property type="entry name" value="ADH_SHORT"/>
    <property type="match status" value="1"/>
</dbReference>
<dbReference type="RefSeq" id="WP_221337142.1">
    <property type="nucleotide sequence ID" value="NZ_BAABIX010000012.1"/>
</dbReference>
<comment type="caution">
    <text evidence="5">The sequence shown here is derived from an EMBL/GenBank/DDBJ whole genome shotgun (WGS) entry which is preliminary data.</text>
</comment>
<evidence type="ECO:0000313" key="6">
    <source>
        <dbReference type="Proteomes" id="UP000578449"/>
    </source>
</evidence>
<dbReference type="SMART" id="SM00822">
    <property type="entry name" value="PKS_KR"/>
    <property type="match status" value="1"/>
</dbReference>
<comment type="similarity">
    <text evidence="1">Belongs to the short-chain dehydrogenases/reductases (SDR) family.</text>
</comment>
<dbReference type="PANTHER" id="PTHR24321:SF8">
    <property type="entry name" value="ESTRADIOL 17-BETA-DEHYDROGENASE 8-RELATED"/>
    <property type="match status" value="1"/>
</dbReference>
<keyword evidence="6" id="KW-1185">Reference proteome</keyword>
<gene>
    <name evidence="5" type="ORF">HNP84_007099</name>
</gene>
<dbReference type="InterPro" id="IPR036291">
    <property type="entry name" value="NAD(P)-bd_dom_sf"/>
</dbReference>
<proteinExistence type="inferred from homology"/>
<organism evidence="5 6">
    <name type="scientific">Thermocatellispora tengchongensis</name>
    <dbReference type="NCBI Taxonomy" id="1073253"/>
    <lineage>
        <taxon>Bacteria</taxon>
        <taxon>Bacillati</taxon>
        <taxon>Actinomycetota</taxon>
        <taxon>Actinomycetes</taxon>
        <taxon>Streptosporangiales</taxon>
        <taxon>Streptosporangiaceae</taxon>
        <taxon>Thermocatellispora</taxon>
    </lineage>
</organism>
<dbReference type="PANTHER" id="PTHR24321">
    <property type="entry name" value="DEHYDROGENASES, SHORT CHAIN"/>
    <property type="match status" value="1"/>
</dbReference>
<dbReference type="InterPro" id="IPR030981">
    <property type="entry name" value="SDR_subfam_2"/>
</dbReference>
<dbReference type="InterPro" id="IPR057326">
    <property type="entry name" value="KR_dom"/>
</dbReference>